<comment type="caution">
    <text evidence="7">The sequence shown here is derived from an EMBL/GenBank/DDBJ whole genome shotgun (WGS) entry which is preliminary data.</text>
</comment>
<keyword evidence="6" id="KW-0325">Glycoprotein</keyword>
<dbReference type="GO" id="GO:0035269">
    <property type="term" value="P:protein O-linked glycosylation via mannose"/>
    <property type="evidence" value="ECO:0007669"/>
    <property type="project" value="TreeGrafter"/>
</dbReference>
<comment type="subcellular location">
    <subcellularLocation>
        <location evidence="1">Membrane</location>
        <topology evidence="1">Single-pass type II membrane protein</topology>
    </subcellularLocation>
</comment>
<sequence length="409" mass="47021">MDLLGLLMATSFAESRKSFPSRSLLFPRLPTQDEAASVSEHPTVLTSSAQCQAPDASSSTLQAHHEVTLVTQASVERLWMVPHICARWGEAPMVVVALAHDANRLEWPRLGRGARCALTCLELRTTSSGLNNPEKYPINWLRNQGILCVKTTHYFVVDVDFWPSVELLDCIRRQLGTWGDSARALVIPNFQRNGHGCRNDVEQLACRHAFEKDAIGMPNNFSDLRDCLAAKDCSVFDVEYNPQGQSSTDIQAWLSRERHDTYAIPCLVSERYEPFVVLQRTSHTPLFDERFHGYGKNKVQLLVHLRYAGYKFDALTRGFVIHFPHPKSVAKQKWLHSGAHARVESLFNTFHENQESRGKGMRRRRKAHWWLLSRQRRQRRHFGRPNGHHWAHLQEHCCSRKFRPRATMK</sequence>
<dbReference type="GO" id="GO:0042285">
    <property type="term" value="F:xylosyltransferase activity"/>
    <property type="evidence" value="ECO:0007669"/>
    <property type="project" value="TreeGrafter"/>
</dbReference>
<keyword evidence="2" id="KW-0812">Transmembrane</keyword>
<evidence type="ECO:0000313" key="7">
    <source>
        <dbReference type="EMBL" id="KAL1526448.1"/>
    </source>
</evidence>
<dbReference type="GO" id="GO:0016020">
    <property type="term" value="C:membrane"/>
    <property type="evidence" value="ECO:0007669"/>
    <property type="project" value="UniProtKB-SubCell"/>
</dbReference>
<gene>
    <name evidence="7" type="ORF">AB1Y20_015160</name>
</gene>
<dbReference type="EMBL" id="JBGBPQ010000003">
    <property type="protein sequence ID" value="KAL1526448.1"/>
    <property type="molecule type" value="Genomic_DNA"/>
</dbReference>
<dbReference type="InterPro" id="IPR051292">
    <property type="entry name" value="Xyl/GlcA_transferase"/>
</dbReference>
<dbReference type="Pfam" id="PF13896">
    <property type="entry name" value="Glyco_transf_49"/>
    <property type="match status" value="1"/>
</dbReference>
<organism evidence="7 8">
    <name type="scientific">Prymnesium parvum</name>
    <name type="common">Toxic golden alga</name>
    <dbReference type="NCBI Taxonomy" id="97485"/>
    <lineage>
        <taxon>Eukaryota</taxon>
        <taxon>Haptista</taxon>
        <taxon>Haptophyta</taxon>
        <taxon>Prymnesiophyceae</taxon>
        <taxon>Prymnesiales</taxon>
        <taxon>Prymnesiaceae</taxon>
        <taxon>Prymnesium</taxon>
    </lineage>
</organism>
<proteinExistence type="predicted"/>
<dbReference type="PANTHER" id="PTHR12270">
    <property type="entry name" value="GLYCOSYLTRANSFERASE-RELATED"/>
    <property type="match status" value="1"/>
</dbReference>
<keyword evidence="4" id="KW-1133">Transmembrane helix</keyword>
<evidence type="ECO:0000256" key="3">
    <source>
        <dbReference type="ARBA" id="ARBA00022968"/>
    </source>
</evidence>
<accession>A0AB34JZU7</accession>
<dbReference type="InterPro" id="IPR029044">
    <property type="entry name" value="Nucleotide-diphossugar_trans"/>
</dbReference>
<evidence type="ECO:0000256" key="1">
    <source>
        <dbReference type="ARBA" id="ARBA00004606"/>
    </source>
</evidence>
<keyword evidence="8" id="KW-1185">Reference proteome</keyword>
<dbReference type="GO" id="GO:0015020">
    <property type="term" value="F:glucuronosyltransferase activity"/>
    <property type="evidence" value="ECO:0007669"/>
    <property type="project" value="TreeGrafter"/>
</dbReference>
<dbReference type="AlphaFoldDB" id="A0AB34JZU7"/>
<reference evidence="7 8" key="1">
    <citation type="journal article" date="2024" name="Science">
        <title>Giant polyketide synthase enzymes in the biosynthesis of giant marine polyether toxins.</title>
        <authorList>
            <person name="Fallon T.R."/>
            <person name="Shende V.V."/>
            <person name="Wierzbicki I.H."/>
            <person name="Pendleton A.L."/>
            <person name="Watervoot N.F."/>
            <person name="Auber R.P."/>
            <person name="Gonzalez D.J."/>
            <person name="Wisecaver J.H."/>
            <person name="Moore B.S."/>
        </authorList>
    </citation>
    <scope>NUCLEOTIDE SEQUENCE [LARGE SCALE GENOMIC DNA]</scope>
    <source>
        <strain evidence="7 8">12B1</strain>
    </source>
</reference>
<keyword evidence="5" id="KW-0472">Membrane</keyword>
<keyword evidence="3" id="KW-0735">Signal-anchor</keyword>
<dbReference type="Proteomes" id="UP001515480">
    <property type="component" value="Unassembled WGS sequence"/>
</dbReference>
<dbReference type="PANTHER" id="PTHR12270:SF52">
    <property type="entry name" value="GLYCOSYLTRANSFERASE-LIKE PROTEIN GNT13-RELATED"/>
    <property type="match status" value="1"/>
</dbReference>
<dbReference type="SUPFAM" id="SSF53448">
    <property type="entry name" value="Nucleotide-diphospho-sugar transferases"/>
    <property type="match status" value="1"/>
</dbReference>
<evidence type="ECO:0000256" key="6">
    <source>
        <dbReference type="ARBA" id="ARBA00023180"/>
    </source>
</evidence>
<evidence type="ECO:0000256" key="5">
    <source>
        <dbReference type="ARBA" id="ARBA00023136"/>
    </source>
</evidence>
<evidence type="ECO:0000313" key="8">
    <source>
        <dbReference type="Proteomes" id="UP001515480"/>
    </source>
</evidence>
<protein>
    <recommendedName>
        <fullName evidence="9">Glycosyltransferase-like protein LARGE2</fullName>
    </recommendedName>
</protein>
<evidence type="ECO:0008006" key="9">
    <source>
        <dbReference type="Google" id="ProtNLM"/>
    </source>
</evidence>
<name>A0AB34JZU7_PRYPA</name>
<evidence type="ECO:0000256" key="4">
    <source>
        <dbReference type="ARBA" id="ARBA00022989"/>
    </source>
</evidence>
<evidence type="ECO:0000256" key="2">
    <source>
        <dbReference type="ARBA" id="ARBA00022692"/>
    </source>
</evidence>